<comment type="caution">
    <text evidence="1">The sequence shown here is derived from an EMBL/GenBank/DDBJ whole genome shotgun (WGS) entry which is preliminary data.</text>
</comment>
<sequence length="90" mass="10018">MFATILTGYNRSNSAISFFIRSFASVSAVRLLFFLHLLGDPVFILAGRRCGRCNSQPGVGVPVSLAEPYQDKRLHTKYSGRERHRTGKTA</sequence>
<evidence type="ECO:0000313" key="1">
    <source>
        <dbReference type="EMBL" id="KAF8437687.1"/>
    </source>
</evidence>
<reference evidence="1" key="2">
    <citation type="journal article" date="2020" name="Nat. Commun.">
        <title>Large-scale genome sequencing of mycorrhizal fungi provides insights into the early evolution of symbiotic traits.</title>
        <authorList>
            <person name="Miyauchi S."/>
            <person name="Kiss E."/>
            <person name="Kuo A."/>
            <person name="Drula E."/>
            <person name="Kohler A."/>
            <person name="Sanchez-Garcia M."/>
            <person name="Morin E."/>
            <person name="Andreopoulos B."/>
            <person name="Barry K.W."/>
            <person name="Bonito G."/>
            <person name="Buee M."/>
            <person name="Carver A."/>
            <person name="Chen C."/>
            <person name="Cichocki N."/>
            <person name="Clum A."/>
            <person name="Culley D."/>
            <person name="Crous P.W."/>
            <person name="Fauchery L."/>
            <person name="Girlanda M."/>
            <person name="Hayes R.D."/>
            <person name="Keri Z."/>
            <person name="LaButti K."/>
            <person name="Lipzen A."/>
            <person name="Lombard V."/>
            <person name="Magnuson J."/>
            <person name="Maillard F."/>
            <person name="Murat C."/>
            <person name="Nolan M."/>
            <person name="Ohm R.A."/>
            <person name="Pangilinan J."/>
            <person name="Pereira M.F."/>
            <person name="Perotto S."/>
            <person name="Peter M."/>
            <person name="Pfister S."/>
            <person name="Riley R."/>
            <person name="Sitrit Y."/>
            <person name="Stielow J.B."/>
            <person name="Szollosi G."/>
            <person name="Zifcakova L."/>
            <person name="Stursova M."/>
            <person name="Spatafora J.W."/>
            <person name="Tedersoo L."/>
            <person name="Vaario L.M."/>
            <person name="Yamada A."/>
            <person name="Yan M."/>
            <person name="Wang P."/>
            <person name="Xu J."/>
            <person name="Bruns T."/>
            <person name="Baldrian P."/>
            <person name="Vilgalys R."/>
            <person name="Dunand C."/>
            <person name="Henrissat B."/>
            <person name="Grigoriev I.V."/>
            <person name="Hibbett D."/>
            <person name="Nagy L.G."/>
            <person name="Martin F.M."/>
        </authorList>
    </citation>
    <scope>NUCLEOTIDE SEQUENCE</scope>
    <source>
        <strain evidence="1">BED1</strain>
    </source>
</reference>
<name>A0AAD4BRB3_BOLED</name>
<organism evidence="1 2">
    <name type="scientific">Boletus edulis BED1</name>
    <dbReference type="NCBI Taxonomy" id="1328754"/>
    <lineage>
        <taxon>Eukaryota</taxon>
        <taxon>Fungi</taxon>
        <taxon>Dikarya</taxon>
        <taxon>Basidiomycota</taxon>
        <taxon>Agaricomycotina</taxon>
        <taxon>Agaricomycetes</taxon>
        <taxon>Agaricomycetidae</taxon>
        <taxon>Boletales</taxon>
        <taxon>Boletineae</taxon>
        <taxon>Boletaceae</taxon>
        <taxon>Boletoideae</taxon>
        <taxon>Boletus</taxon>
    </lineage>
</organism>
<dbReference type="EMBL" id="WHUW01000018">
    <property type="protein sequence ID" value="KAF8437687.1"/>
    <property type="molecule type" value="Genomic_DNA"/>
</dbReference>
<keyword evidence="2" id="KW-1185">Reference proteome</keyword>
<reference evidence="1" key="1">
    <citation type="submission" date="2019-10" db="EMBL/GenBank/DDBJ databases">
        <authorList>
            <consortium name="DOE Joint Genome Institute"/>
            <person name="Kuo A."/>
            <person name="Miyauchi S."/>
            <person name="Kiss E."/>
            <person name="Drula E."/>
            <person name="Kohler A."/>
            <person name="Sanchez-Garcia M."/>
            <person name="Andreopoulos B."/>
            <person name="Barry K.W."/>
            <person name="Bonito G."/>
            <person name="Buee M."/>
            <person name="Carver A."/>
            <person name="Chen C."/>
            <person name="Cichocki N."/>
            <person name="Clum A."/>
            <person name="Culley D."/>
            <person name="Crous P.W."/>
            <person name="Fauchery L."/>
            <person name="Girlanda M."/>
            <person name="Hayes R."/>
            <person name="Keri Z."/>
            <person name="LaButti K."/>
            <person name="Lipzen A."/>
            <person name="Lombard V."/>
            <person name="Magnuson J."/>
            <person name="Maillard F."/>
            <person name="Morin E."/>
            <person name="Murat C."/>
            <person name="Nolan M."/>
            <person name="Ohm R."/>
            <person name="Pangilinan J."/>
            <person name="Pereira M."/>
            <person name="Perotto S."/>
            <person name="Peter M."/>
            <person name="Riley R."/>
            <person name="Sitrit Y."/>
            <person name="Stielow B."/>
            <person name="Szollosi G."/>
            <person name="Zifcakova L."/>
            <person name="Stursova M."/>
            <person name="Spatafora J.W."/>
            <person name="Tedersoo L."/>
            <person name="Vaario L.-M."/>
            <person name="Yamada A."/>
            <person name="Yan M."/>
            <person name="Wang P."/>
            <person name="Xu J."/>
            <person name="Bruns T."/>
            <person name="Baldrian P."/>
            <person name="Vilgalys R."/>
            <person name="Henrissat B."/>
            <person name="Grigoriev I.V."/>
            <person name="Hibbett D."/>
            <person name="Nagy L.G."/>
            <person name="Martin F.M."/>
        </authorList>
    </citation>
    <scope>NUCLEOTIDE SEQUENCE</scope>
    <source>
        <strain evidence="1">BED1</strain>
    </source>
</reference>
<protein>
    <submittedName>
        <fullName evidence="1">Uncharacterized protein</fullName>
    </submittedName>
</protein>
<gene>
    <name evidence="1" type="ORF">L210DRAFT_3546707</name>
</gene>
<proteinExistence type="predicted"/>
<evidence type="ECO:0000313" key="2">
    <source>
        <dbReference type="Proteomes" id="UP001194468"/>
    </source>
</evidence>
<dbReference type="Proteomes" id="UP001194468">
    <property type="component" value="Unassembled WGS sequence"/>
</dbReference>
<accession>A0AAD4BRB3</accession>
<dbReference type="AlphaFoldDB" id="A0AAD4BRB3"/>